<dbReference type="InterPro" id="IPR029044">
    <property type="entry name" value="Nucleotide-diphossugar_trans"/>
</dbReference>
<dbReference type="EMBL" id="RDSR01000020">
    <property type="protein sequence ID" value="RNE59087.1"/>
    <property type="molecule type" value="Genomic_DNA"/>
</dbReference>
<dbReference type="Gene3D" id="3.90.550.10">
    <property type="entry name" value="Spore Coat Polysaccharide Biosynthesis Protein SpsA, Chain A"/>
    <property type="match status" value="1"/>
</dbReference>
<name>A0A3M8L0M1_9MICO</name>
<keyword evidence="2" id="KW-0808">Transferase</keyword>
<dbReference type="Proteomes" id="UP000279859">
    <property type="component" value="Unassembled WGS sequence"/>
</dbReference>
<dbReference type="SUPFAM" id="SSF53448">
    <property type="entry name" value="Nucleotide-diphospho-sugar transferases"/>
    <property type="match status" value="1"/>
</dbReference>
<evidence type="ECO:0000313" key="3">
    <source>
        <dbReference type="Proteomes" id="UP000279859"/>
    </source>
</evidence>
<comment type="caution">
    <text evidence="2">The sequence shown here is derived from an EMBL/GenBank/DDBJ whole genome shotgun (WGS) entry which is preliminary data.</text>
</comment>
<accession>A0A3M8L0M1</accession>
<evidence type="ECO:0000259" key="1">
    <source>
        <dbReference type="Pfam" id="PF00535"/>
    </source>
</evidence>
<dbReference type="PANTHER" id="PTHR22916">
    <property type="entry name" value="GLYCOSYLTRANSFERASE"/>
    <property type="match status" value="1"/>
</dbReference>
<dbReference type="PANTHER" id="PTHR22916:SF3">
    <property type="entry name" value="UDP-GLCNAC:BETAGAL BETA-1,3-N-ACETYLGLUCOSAMINYLTRANSFERASE-LIKE PROTEIN 1"/>
    <property type="match status" value="1"/>
</dbReference>
<gene>
    <name evidence="2" type="ORF">EEJ31_11255</name>
</gene>
<dbReference type="CDD" id="cd00761">
    <property type="entry name" value="Glyco_tranf_GTA_type"/>
    <property type="match status" value="1"/>
</dbReference>
<reference evidence="2 3" key="1">
    <citation type="submission" date="2018-11" db="EMBL/GenBank/DDBJ databases">
        <title>Cryobacterium sp. nov., isolated from rhizosphere soil of lettuce.</title>
        <authorList>
            <person name="Wang Y."/>
        </authorList>
    </citation>
    <scope>NUCLEOTIDE SEQUENCE [LARGE SCALE GENOMIC DNA]</scope>
    <source>
        <strain evidence="2 3">NEAU-85</strain>
    </source>
</reference>
<feature type="domain" description="Glycosyltransferase 2-like" evidence="1">
    <location>
        <begin position="27"/>
        <end position="147"/>
    </location>
</feature>
<dbReference type="Pfam" id="PF00535">
    <property type="entry name" value="Glycos_transf_2"/>
    <property type="match status" value="1"/>
</dbReference>
<evidence type="ECO:0000313" key="2">
    <source>
        <dbReference type="EMBL" id="RNE59087.1"/>
    </source>
</evidence>
<sequence length="793" mass="87193">MFLSLPPRQRLRRELRRRLPFTPPLVTVVVPFFNVKSYLEECVDSILRQTLTDLEVILVDDGSTDGSHDIAARYVGKDKRVRLVAQANQGPGAARNAGVAHARGTYLTFVDSDDRLPPDALAILVDSARGNNANIAAGAIRRFNSTRSWVPAWAKNVHSDALHGVQLAQFPSLLRNNYPVAKVYKRQFWLSQELSFRTGVIYEDQPLIAQMLSRAGSINVVPDVVYDYRAREDRSSISQRPEEVKDLRDRTEAWQLTLDALRAEADAPVLEGWYETVYGTHFHWYLNNQSISDAGYWQILSTSAQSLLRYEPPGLLDKLSPEKRVAVRLLQENRHQAFLDFRESGGYELSNFGTRITPIGIEHSLPLSADAVSALPQNALVSFPEQLELRQEVIRGQWDLGAGPVQLRLSGFAYIDYVDLADVETRVELFATHKRSGEILAAHVEKSDDALLRPAQHPAGFDIDGSGYVASFELGGPTRLSLGSWTFSIRVTSGRFTVTEPLRNLSAKAGFVEEASRIIDDHVRIRVASNANRHVGVSLLVDEPKFIVYSVRSTGRDVTMAFRAGWPLPPTVMLSAGRTKLAHTRAHRGRDGNFQVSVTLPENESGRRRSWEVGVRDVFGRFVPLVCSAGLNPTKHSGIGKIHVGPTPTGGLRIDDCPHGYIRIEAVTALDDHSLEVSGDVHPAAGWSGYELECENAEIAAASGLTRDPLTVQGRFRADPLHPGGHPAVSTTVTGLAQGPDGRRSAVPVILGRGVLDELPLLVPGSGLIAQRAKGRSLSLRLTKASHSEGTRV</sequence>
<protein>
    <submittedName>
        <fullName evidence="2">Glycosyltransferase</fullName>
    </submittedName>
</protein>
<dbReference type="AlphaFoldDB" id="A0A3M8L0M1"/>
<proteinExistence type="predicted"/>
<dbReference type="InterPro" id="IPR001173">
    <property type="entry name" value="Glyco_trans_2-like"/>
</dbReference>
<keyword evidence="3" id="KW-1185">Reference proteome</keyword>
<dbReference type="GO" id="GO:0016758">
    <property type="term" value="F:hexosyltransferase activity"/>
    <property type="evidence" value="ECO:0007669"/>
    <property type="project" value="UniProtKB-ARBA"/>
</dbReference>
<organism evidence="2 3">
    <name type="scientific">Cryobacterium tepidiphilum</name>
    <dbReference type="NCBI Taxonomy" id="2486026"/>
    <lineage>
        <taxon>Bacteria</taxon>
        <taxon>Bacillati</taxon>
        <taxon>Actinomycetota</taxon>
        <taxon>Actinomycetes</taxon>
        <taxon>Micrococcales</taxon>
        <taxon>Microbacteriaceae</taxon>
        <taxon>Cryobacterium</taxon>
    </lineage>
</organism>